<evidence type="ECO:0000313" key="2">
    <source>
        <dbReference type="EMBL" id="TET11192.1"/>
    </source>
</evidence>
<dbReference type="SMART" id="SM00507">
    <property type="entry name" value="HNHc"/>
    <property type="match status" value="1"/>
</dbReference>
<evidence type="ECO:0000313" key="3">
    <source>
        <dbReference type="Proteomes" id="UP000316360"/>
    </source>
</evidence>
<dbReference type="GO" id="GO:0004519">
    <property type="term" value="F:endonuclease activity"/>
    <property type="evidence" value="ECO:0007669"/>
    <property type="project" value="UniProtKB-KW"/>
</dbReference>
<dbReference type="PANTHER" id="PTHR33877">
    <property type="entry name" value="SLL1193 PROTEIN"/>
    <property type="match status" value="1"/>
</dbReference>
<dbReference type="AlphaFoldDB" id="A0A523RZJ7"/>
<dbReference type="InterPro" id="IPR052892">
    <property type="entry name" value="NA-targeting_endonuclease"/>
</dbReference>
<dbReference type="Proteomes" id="UP000316360">
    <property type="component" value="Unassembled WGS sequence"/>
</dbReference>
<sequence>MEQVLLLNITYEPLKVINWKKAIIMLTLGKVEVIEEYTREIHSVSFSIKLPAVIRLLRFVRRPKTPVRFSRQNIYIRDSYKCQYCGRLFPPADLTWDHILPRARGGKTEWGNIVTCCIECNRKKGGRIPSEASMTLVRKPKKPEWLPVLTVTVGFRHMPQTWRDYVYWNVELEE</sequence>
<dbReference type="InterPro" id="IPR029471">
    <property type="entry name" value="HNH_5"/>
</dbReference>
<dbReference type="PANTHER" id="PTHR33877:SF2">
    <property type="entry name" value="OS07G0170200 PROTEIN"/>
    <property type="match status" value="1"/>
</dbReference>
<feature type="domain" description="HNH nuclease" evidence="1">
    <location>
        <begin position="69"/>
        <end position="122"/>
    </location>
</feature>
<dbReference type="Gene3D" id="1.10.30.50">
    <property type="match status" value="1"/>
</dbReference>
<keyword evidence="2" id="KW-0255">Endonuclease</keyword>
<keyword evidence="2" id="KW-0378">Hydrolase</keyword>
<protein>
    <submittedName>
        <fullName evidence="2">HNH endonuclease</fullName>
    </submittedName>
</protein>
<reference evidence="2 3" key="1">
    <citation type="submission" date="2019-03" db="EMBL/GenBank/DDBJ databases">
        <title>Metabolic potential of uncultured bacteria and archaea associated with petroleum seepage in deep-sea sediments.</title>
        <authorList>
            <person name="Dong X."/>
            <person name="Hubert C."/>
        </authorList>
    </citation>
    <scope>NUCLEOTIDE SEQUENCE [LARGE SCALE GENOMIC DNA]</scope>
    <source>
        <strain evidence="2">E44_bin7</strain>
    </source>
</reference>
<evidence type="ECO:0000259" key="1">
    <source>
        <dbReference type="SMART" id="SM00507"/>
    </source>
</evidence>
<proteinExistence type="predicted"/>
<organism evidence="2 3">
    <name type="scientific">Aerophobetes bacterium</name>
    <dbReference type="NCBI Taxonomy" id="2030807"/>
    <lineage>
        <taxon>Bacteria</taxon>
        <taxon>Candidatus Aerophobota</taxon>
    </lineage>
</organism>
<name>A0A523RZJ7_UNCAE</name>
<dbReference type="Pfam" id="PF14279">
    <property type="entry name" value="HNH_5"/>
    <property type="match status" value="1"/>
</dbReference>
<comment type="caution">
    <text evidence="2">The sequence shown here is derived from an EMBL/GenBank/DDBJ whole genome shotgun (WGS) entry which is preliminary data.</text>
</comment>
<dbReference type="EMBL" id="SOKJ01000172">
    <property type="protein sequence ID" value="TET11192.1"/>
    <property type="molecule type" value="Genomic_DNA"/>
</dbReference>
<gene>
    <name evidence="2" type="ORF">E3J84_03200</name>
</gene>
<keyword evidence="2" id="KW-0540">Nuclease</keyword>
<dbReference type="InterPro" id="IPR003615">
    <property type="entry name" value="HNH_nuc"/>
</dbReference>
<dbReference type="CDD" id="cd00085">
    <property type="entry name" value="HNHc"/>
    <property type="match status" value="1"/>
</dbReference>
<accession>A0A523RZJ7</accession>